<evidence type="ECO:0000313" key="2">
    <source>
        <dbReference type="EMBL" id="GAA5805047.1"/>
    </source>
</evidence>
<protein>
    <recommendedName>
        <fullName evidence="1">F-box domain-containing protein</fullName>
    </recommendedName>
</protein>
<proteinExistence type="predicted"/>
<comment type="caution">
    <text evidence="2">The sequence shown here is derived from an EMBL/GenBank/DDBJ whole genome shotgun (WGS) entry which is preliminary data.</text>
</comment>
<dbReference type="Proteomes" id="UP001476247">
    <property type="component" value="Unassembled WGS sequence"/>
</dbReference>
<sequence>MNLPYEIFLQIFNSLPKSAIKKCAIACKSWSLPAFQVYYKEVTMKDHNTKNLKALFDQEGCFKYCYLVEKVSFIQARFGIADECKLILTKQEFLKFFKCMPNLKEIKIHTRNSKSEYSEYLLDTDISQQLTRLESINFETDGFNYNPDDLIHLVYFDNTGHHTTLYEIQVACPGLTTIDFINNGTYPVFRASDKTVCQKSNLIEVYLTSPSLPASYIEYIIERLPKSVEKLDILLSEIDLNDWVDQADIGSVLQLVEGTSKLHCAYLKCIPYKNYNRERGNTGESNMTTFFRVLNAFKGDRKTRCTALFSDFKPGHDSMSFSSEEDLQIDYGLKYTYLMATEETVLQNLLALKLLKYSFVKCSHLQHVESKCLSQPHHEFKLSSSVENFYYDGFESYEPSATLKENLKLVKLKNLIPCQEFIELLDVYLPDVYTFIGGDGRFGGFSRKKICRNYILDLACFKCLQVFYFDLGLVLKDPKIDSCYIKFEHIDGKEKYYRFVEKSLRLHPTTLKVVQTVRKFPTSAIVFRYEDIDKFTLYTSENSNVVWDIIQGLSQNSAILIKL</sequence>
<evidence type="ECO:0000259" key="1">
    <source>
        <dbReference type="PROSITE" id="PS50181"/>
    </source>
</evidence>
<dbReference type="SUPFAM" id="SSF81383">
    <property type="entry name" value="F-box domain"/>
    <property type="match status" value="1"/>
</dbReference>
<dbReference type="InterPro" id="IPR001810">
    <property type="entry name" value="F-box_dom"/>
</dbReference>
<name>A0ABP9YDK7_9FUNG</name>
<dbReference type="PROSITE" id="PS50181">
    <property type="entry name" value="FBOX"/>
    <property type="match status" value="1"/>
</dbReference>
<dbReference type="InterPro" id="IPR036047">
    <property type="entry name" value="F-box-like_dom_sf"/>
</dbReference>
<gene>
    <name evidence="2" type="ORF">HPULCUR_010560</name>
</gene>
<feature type="domain" description="F-box" evidence="1">
    <location>
        <begin position="1"/>
        <end position="42"/>
    </location>
</feature>
<keyword evidence="3" id="KW-1185">Reference proteome</keyword>
<accession>A0ABP9YDK7</accession>
<dbReference type="EMBL" id="BAABUJ010000041">
    <property type="protein sequence ID" value="GAA5805047.1"/>
    <property type="molecule type" value="Genomic_DNA"/>
</dbReference>
<organism evidence="2 3">
    <name type="scientific">Helicostylum pulchrum</name>
    <dbReference type="NCBI Taxonomy" id="562976"/>
    <lineage>
        <taxon>Eukaryota</taxon>
        <taxon>Fungi</taxon>
        <taxon>Fungi incertae sedis</taxon>
        <taxon>Mucoromycota</taxon>
        <taxon>Mucoromycotina</taxon>
        <taxon>Mucoromycetes</taxon>
        <taxon>Mucorales</taxon>
        <taxon>Mucorineae</taxon>
        <taxon>Mucoraceae</taxon>
        <taxon>Helicostylum</taxon>
    </lineage>
</organism>
<reference evidence="2 3" key="1">
    <citation type="submission" date="2024-04" db="EMBL/GenBank/DDBJ databases">
        <title>genome sequences of Mucor flavus KT1a and Helicostylum pulchrum KT1b strains isolation_sourced from the surface of a dry-aged beef.</title>
        <authorList>
            <person name="Toyotome T."/>
            <person name="Hosono M."/>
            <person name="Torimaru M."/>
            <person name="Fukuda K."/>
            <person name="Mikami N."/>
        </authorList>
    </citation>
    <scope>NUCLEOTIDE SEQUENCE [LARGE SCALE GENOMIC DNA]</scope>
    <source>
        <strain evidence="2 3">KT1b</strain>
    </source>
</reference>
<evidence type="ECO:0000313" key="3">
    <source>
        <dbReference type="Proteomes" id="UP001476247"/>
    </source>
</evidence>